<accession>A0A0N9NA07</accession>
<reference evidence="4" key="1">
    <citation type="submission" date="2015-06" db="EMBL/GenBank/DDBJ databases">
        <title>Complete genome sequence and metabolic analysis of phthalate degradation pathway in Gordonia sp. QH-11.</title>
        <authorList>
            <person name="Jin D."/>
            <person name="Kong X."/>
            <person name="Bai Z."/>
        </authorList>
    </citation>
    <scope>NUCLEOTIDE SEQUENCE [LARGE SCALE GENOMIC DNA]</scope>
    <source>
        <strain evidence="4">QH-11</strain>
    </source>
</reference>
<feature type="transmembrane region" description="Helical" evidence="2">
    <location>
        <begin position="24"/>
        <end position="44"/>
    </location>
</feature>
<feature type="region of interest" description="Disordered" evidence="1">
    <location>
        <begin position="55"/>
        <end position="312"/>
    </location>
</feature>
<feature type="compositionally biased region" description="Low complexity" evidence="1">
    <location>
        <begin position="91"/>
        <end position="103"/>
    </location>
</feature>
<gene>
    <name evidence="3" type="ORF">ACH46_12440</name>
</gene>
<keyword evidence="4" id="KW-1185">Reference proteome</keyword>
<feature type="compositionally biased region" description="Basic and acidic residues" evidence="1">
    <location>
        <begin position="162"/>
        <end position="173"/>
    </location>
</feature>
<dbReference type="STRING" id="1136941.ACH46_12440"/>
<sequence>MLSLALAATLVGFGLLVFALMMANLPLAIACVVVCVVGLILLIVDTLRANKRGRSDDDEPLFTIRGRESAAREEPLEDEQDDGVPAPAVPSDNADSDAATTAAYGDQTASTWSLHGGQTSGGSDSSSGLGSLVAPASEHVSDTAPESGSGGFAPLSGGFEAAAHERGDARGGDVNDYLRSTGSFPAQMAEPSTPAVSETAVPETAVPEAVIPEPVGPEESASESAVVENRIPEAGVEEAVPAADEVPVSDVEPEAPTDPAPTREQPEPYVGRRRLAGDPTDNIVVRSASPDLPAMQFVWDDPDAQPKGDAPN</sequence>
<feature type="compositionally biased region" description="Basic and acidic residues" evidence="1">
    <location>
        <begin position="65"/>
        <end position="74"/>
    </location>
</feature>
<dbReference type="AlphaFoldDB" id="A0A0N9NA07"/>
<evidence type="ECO:0000256" key="1">
    <source>
        <dbReference type="SAM" id="MobiDB-lite"/>
    </source>
</evidence>
<keyword evidence="2" id="KW-0812">Transmembrane</keyword>
<dbReference type="KEGG" id="goq:ACH46_12440"/>
<evidence type="ECO:0000256" key="2">
    <source>
        <dbReference type="SAM" id="Phobius"/>
    </source>
</evidence>
<feature type="compositionally biased region" description="Low complexity" evidence="1">
    <location>
        <begin position="217"/>
        <end position="248"/>
    </location>
</feature>
<name>A0A0N9NA07_9ACTN</name>
<reference evidence="3 4" key="2">
    <citation type="journal article" date="2017" name="Int. J. Syst. Evol. Microbiol.">
        <title>Gordonia phthalatica sp. nov., a di-n-butyl phthalate-degrading bacterium isolated from activated sludge.</title>
        <authorList>
            <person name="Jin D."/>
            <person name="Kong X."/>
            <person name="Jia M."/>
            <person name="Yu X."/>
            <person name="Wang X."/>
            <person name="Zhuang X."/>
            <person name="Deng Y."/>
            <person name="Bai Z."/>
        </authorList>
    </citation>
    <scope>NUCLEOTIDE SEQUENCE [LARGE SCALE GENOMIC DNA]</scope>
    <source>
        <strain evidence="3 4">QH-11</strain>
    </source>
</reference>
<dbReference type="Proteomes" id="UP000063789">
    <property type="component" value="Chromosome"/>
</dbReference>
<dbReference type="PATRIC" id="fig|1136941.3.peg.2534"/>
<dbReference type="EMBL" id="CP011853">
    <property type="protein sequence ID" value="ALG85138.1"/>
    <property type="molecule type" value="Genomic_DNA"/>
</dbReference>
<dbReference type="OrthoDB" id="4377860at2"/>
<protein>
    <submittedName>
        <fullName evidence="3">Uncharacterized protein</fullName>
    </submittedName>
</protein>
<keyword evidence="2" id="KW-1133">Transmembrane helix</keyword>
<feature type="compositionally biased region" description="Low complexity" evidence="1">
    <location>
        <begin position="121"/>
        <end position="131"/>
    </location>
</feature>
<proteinExistence type="predicted"/>
<keyword evidence="2" id="KW-0472">Membrane</keyword>
<organism evidence="3 4">
    <name type="scientific">Gordonia phthalatica</name>
    <dbReference type="NCBI Taxonomy" id="1136941"/>
    <lineage>
        <taxon>Bacteria</taxon>
        <taxon>Bacillati</taxon>
        <taxon>Actinomycetota</taxon>
        <taxon>Actinomycetes</taxon>
        <taxon>Mycobacteriales</taxon>
        <taxon>Gordoniaceae</taxon>
        <taxon>Gordonia</taxon>
    </lineage>
</organism>
<evidence type="ECO:0000313" key="4">
    <source>
        <dbReference type="Proteomes" id="UP000063789"/>
    </source>
</evidence>
<evidence type="ECO:0000313" key="3">
    <source>
        <dbReference type="EMBL" id="ALG85138.1"/>
    </source>
</evidence>
<dbReference type="RefSeq" id="WP_062393207.1">
    <property type="nucleotide sequence ID" value="NZ_CP011853.1"/>
</dbReference>